<dbReference type="Proteomes" id="UP000324629">
    <property type="component" value="Unassembled WGS sequence"/>
</dbReference>
<protein>
    <submittedName>
        <fullName evidence="2">Uncharacterized protein</fullName>
    </submittedName>
</protein>
<name>A0A5J4NCM4_9TREM</name>
<evidence type="ECO:0000256" key="1">
    <source>
        <dbReference type="ARBA" id="ARBA00005361"/>
    </source>
</evidence>
<sequence length="667" mass="76438">MDNYLRHSYTQGNRNNLYSSDALNVLQRLPPVHKLQRSVRQFHSRSSPLTHNRALEKRWAKGWDEEFRKIGHLSKPPVHSAQVHGDRNKISTTGQDAVVLRKLQVSDTKEPTCIKDLPDVARKLSFLLNSIDNHSSKPYGISSSIWKSAAVTNLASSSQSSSLNSLNPADKLNNAEFQGTEVILSENRSPKTCLQELTGEATFDNRPSTVQSAEGQDELDREYKNTTDLLERTNRGTFRYHSEVSCSISCLPALGNQAIQARTKIHDMNQANTSNVAFLKDRVKYNEENVEAEQVRPNAVPQRRNRVTGFAVTRNRRQSLFALQQLKLATQKKIESEWEASMSKANASRKLRVIVLAFQFVDLLIQEVFNHRGLSNSLPDNRERAYRRYLGESPSITCPLLQATLRSFALYGQPNKNSREQTIILSHPTLISPQLPFYLASLQIGARPEVASKTVDQKDITKPANRSIMKIPLTTRPIRVLDSDIKSHQQIITKKPPLPDQVRNCDPVLRLSRVKIELRKMIAMITHNLLGDCDFQTIQQLRLMTMLSNLVRDRCRDWLRINHVCDECFCRQDSEDLMNRIYLERTQDTACYSIVVHTHLVQKRDQVVMIASQCLHEPGEDSTIWHNQESKHFAVIVVVYLIRKYVYFRNDAERYLSNPTMNVLYKQ</sequence>
<dbReference type="CDD" id="cd21451">
    <property type="entry name" value="DLC-like_TCTEX1D"/>
    <property type="match status" value="1"/>
</dbReference>
<organism evidence="2 3">
    <name type="scientific">Paragonimus westermani</name>
    <dbReference type="NCBI Taxonomy" id="34504"/>
    <lineage>
        <taxon>Eukaryota</taxon>
        <taxon>Metazoa</taxon>
        <taxon>Spiralia</taxon>
        <taxon>Lophotrochozoa</taxon>
        <taxon>Platyhelminthes</taxon>
        <taxon>Trematoda</taxon>
        <taxon>Digenea</taxon>
        <taxon>Plagiorchiida</taxon>
        <taxon>Troglotremata</taxon>
        <taxon>Troglotrematidae</taxon>
        <taxon>Paragonimus</taxon>
    </lineage>
</organism>
<accession>A0A5J4NCM4</accession>
<dbReference type="AlphaFoldDB" id="A0A5J4NCM4"/>
<dbReference type="InterPro" id="IPR005334">
    <property type="entry name" value="Tctex-1-like"/>
</dbReference>
<reference evidence="2 3" key="1">
    <citation type="journal article" date="2019" name="Gigascience">
        <title>Whole-genome sequence of the oriental lung fluke Paragonimus westermani.</title>
        <authorList>
            <person name="Oey H."/>
            <person name="Zakrzewski M."/>
            <person name="Narain K."/>
            <person name="Devi K.R."/>
            <person name="Agatsuma T."/>
            <person name="Nawaratna S."/>
            <person name="Gobert G.N."/>
            <person name="Jones M.K."/>
            <person name="Ragan M.A."/>
            <person name="McManus D.P."/>
            <person name="Krause L."/>
        </authorList>
    </citation>
    <scope>NUCLEOTIDE SEQUENCE [LARGE SCALE GENOMIC DNA]</scope>
    <source>
        <strain evidence="2 3">IND2009</strain>
    </source>
</reference>
<dbReference type="EMBL" id="QNGE01003992">
    <property type="protein sequence ID" value="KAA3673356.1"/>
    <property type="molecule type" value="Genomic_DNA"/>
</dbReference>
<comment type="caution">
    <text evidence="2">The sequence shown here is derived from an EMBL/GenBank/DDBJ whole genome shotgun (WGS) entry which is preliminary data.</text>
</comment>
<dbReference type="Gene3D" id="3.30.1140.40">
    <property type="entry name" value="Tctex-1"/>
    <property type="match status" value="1"/>
</dbReference>
<gene>
    <name evidence="2" type="ORF">DEA37_0004189</name>
</gene>
<evidence type="ECO:0000313" key="2">
    <source>
        <dbReference type="EMBL" id="KAA3673356.1"/>
    </source>
</evidence>
<keyword evidence="3" id="KW-1185">Reference proteome</keyword>
<proteinExistence type="inferred from homology"/>
<comment type="similarity">
    <text evidence="1">Belongs to the dynein light chain Tctex-type family.</text>
</comment>
<evidence type="ECO:0000313" key="3">
    <source>
        <dbReference type="Proteomes" id="UP000324629"/>
    </source>
</evidence>
<dbReference type="Pfam" id="PF03645">
    <property type="entry name" value="Tctex-1"/>
    <property type="match status" value="1"/>
</dbReference>
<dbReference type="InterPro" id="IPR038586">
    <property type="entry name" value="Tctex-1-like_sf"/>
</dbReference>